<accession>A0A1D9PU04</accession>
<dbReference type="InterPro" id="IPR051693">
    <property type="entry name" value="UPF0046_metallophosphoest"/>
</dbReference>
<dbReference type="InterPro" id="IPR029052">
    <property type="entry name" value="Metallo-depent_PP-like"/>
</dbReference>
<dbReference type="KEGG" id="ssl:SS1G_01305"/>
<dbReference type="RefSeq" id="XP_001597111.1">
    <property type="nucleotide sequence ID" value="XM_001597061.1"/>
</dbReference>
<dbReference type="PANTHER" id="PTHR12905">
    <property type="entry name" value="METALLOPHOSPHOESTERASE"/>
    <property type="match status" value="1"/>
</dbReference>
<dbReference type="Pfam" id="PF00149">
    <property type="entry name" value="Metallophos"/>
    <property type="match status" value="1"/>
</dbReference>
<evidence type="ECO:0000313" key="2">
    <source>
        <dbReference type="EMBL" id="APA06211.1"/>
    </source>
</evidence>
<dbReference type="Proteomes" id="UP000177798">
    <property type="component" value="Chromosome 1"/>
</dbReference>
<dbReference type="GO" id="GO:0016787">
    <property type="term" value="F:hydrolase activity"/>
    <property type="evidence" value="ECO:0007669"/>
    <property type="project" value="InterPro"/>
</dbReference>
<name>A0A1D9PU04_SCLS1</name>
<protein>
    <recommendedName>
        <fullName evidence="1">Calcineurin-like phosphoesterase domain-containing protein</fullName>
    </recommendedName>
</protein>
<dbReference type="VEuPathDB" id="FungiDB:sscle_01g009810"/>
<evidence type="ECO:0000259" key="1">
    <source>
        <dbReference type="Pfam" id="PF00149"/>
    </source>
</evidence>
<proteinExistence type="predicted"/>
<dbReference type="OrthoDB" id="630188at2759"/>
<organism evidence="2 3">
    <name type="scientific">Sclerotinia sclerotiorum (strain ATCC 18683 / 1980 / Ss-1)</name>
    <name type="common">White mold</name>
    <name type="synonym">Whetzelinia sclerotiorum</name>
    <dbReference type="NCBI Taxonomy" id="665079"/>
    <lineage>
        <taxon>Eukaryota</taxon>
        <taxon>Fungi</taxon>
        <taxon>Dikarya</taxon>
        <taxon>Ascomycota</taxon>
        <taxon>Pezizomycotina</taxon>
        <taxon>Leotiomycetes</taxon>
        <taxon>Helotiales</taxon>
        <taxon>Sclerotiniaceae</taxon>
        <taxon>Sclerotinia</taxon>
    </lineage>
</organism>
<dbReference type="AlphaFoldDB" id="A0A1D9PU04"/>
<reference evidence="3" key="1">
    <citation type="journal article" date="2017" name="Genome Biol. Evol.">
        <title>The complete genome sequence of the phytopathogenic fungus Sclerotinia sclerotiorum reveals insights into the genome architecture of broad host range pathogens.</title>
        <authorList>
            <person name="Derbyshire M."/>
            <person name="Denton-Giles M."/>
            <person name="Hegedus D."/>
            <person name="Seifbarghy S."/>
            <person name="Rollins J."/>
            <person name="van Kan J."/>
            <person name="Seidl M.F."/>
            <person name="Faino L."/>
            <person name="Mbengue M."/>
            <person name="Navaud O."/>
            <person name="Raffaele S."/>
            <person name="Hammond-Kosack K."/>
            <person name="Heard S."/>
            <person name="Oliver R."/>
        </authorList>
    </citation>
    <scope>NUCLEOTIDE SEQUENCE [LARGE SCALE GENOMIC DNA]</scope>
    <source>
        <strain evidence="3">ATCC 18683 / 1980 / Ss-1</strain>
    </source>
</reference>
<dbReference type="InterPro" id="IPR004843">
    <property type="entry name" value="Calcineurin-like_PHP"/>
</dbReference>
<evidence type="ECO:0000313" key="3">
    <source>
        <dbReference type="Proteomes" id="UP000177798"/>
    </source>
</evidence>
<gene>
    <name evidence="2" type="ORF">sscle_01g009810</name>
</gene>
<dbReference type="SUPFAM" id="SSF56300">
    <property type="entry name" value="Metallo-dependent phosphatases"/>
    <property type="match status" value="1"/>
</dbReference>
<feature type="domain" description="Calcineurin-like phosphoesterase" evidence="1">
    <location>
        <begin position="11"/>
        <end position="252"/>
    </location>
</feature>
<dbReference type="CDD" id="cd07379">
    <property type="entry name" value="MPP_239FB"/>
    <property type="match status" value="1"/>
</dbReference>
<dbReference type="PANTHER" id="PTHR12905:SF0">
    <property type="entry name" value="CALCINEURIN-LIKE PHOSPHOESTERASE DOMAIN-CONTAINING PROTEIN"/>
    <property type="match status" value="1"/>
</dbReference>
<sequence length="326" mass="36249">MDTPQTKIPTRIMIISDTHTFQFGNPNIPFSLSNIPSDIDILLHCGDLTRIGDLSEYRCALQMLEAIPAKLKLVIAGNHDRTLDKAWVLRHLRRRYTEEEKEEALRVCEEGNEIMRGELAGKAGVTYLEEGVHEFVLGNGAGLRIYASPFTPEFCGFGWAYEREEDRFNGVSEREVGMKGVRGAVRIPGFEEDRDKDGNGDGGNVDIVMTHGPPMNILDKVDGYAGHVGCVNLFRALSRAKPKLFCCGHIHEGHGAEVVSWEEKDIARRRNVQCCWPGLNREVVVEGKETLMVNASIMDVGYRPVNKPWFVEIGLLRAEGGGGVQG</sequence>
<dbReference type="Gene3D" id="3.60.21.10">
    <property type="match status" value="1"/>
</dbReference>
<dbReference type="EMBL" id="CP017814">
    <property type="protein sequence ID" value="APA06211.1"/>
    <property type="molecule type" value="Genomic_DNA"/>
</dbReference>
<dbReference type="OMA" id="IKTRICM"/>